<protein>
    <recommendedName>
        <fullName evidence="5">Carboxylic ester hydrolase</fullName>
    </recommendedName>
</protein>
<evidence type="ECO:0000313" key="4">
    <source>
        <dbReference type="Proteomes" id="UP000279259"/>
    </source>
</evidence>
<dbReference type="PANTHER" id="PTHR43037">
    <property type="entry name" value="UNNAMED PRODUCT-RELATED"/>
    <property type="match status" value="1"/>
</dbReference>
<comment type="caution">
    <text evidence="3">The sequence shown here is derived from an EMBL/GenBank/DDBJ whole genome shotgun (WGS) entry which is preliminary data.</text>
</comment>
<sequence>MTSSLAVSSVISGSRLLTQPPQSRYLLYSKGRTAIFACEADPRASFCLYIPSTHPVERLYKGESIEGCNSTFPLVVLIHHAGLNGQSLRDDWSEWAENHQCVVLSPMFPYSFRGNDEFADYYKYMKDPDPSNPVRYDLLLLDMVETASREWGFIDTDRFCLAGYSAGGQASYRFWYLHPERIRAIAIGAPGTLTRIDSEPWPTGCGDTNDIFGISVSHATLTRSQTKVQILLGEKDTGRRDALTPSRPEIIDGLAADLNQAGMQYERVTVPGVGHDEGIKPSTVFQQDFIAKHLRD</sequence>
<proteinExistence type="predicted"/>
<dbReference type="PANTHER" id="PTHR43037:SF5">
    <property type="entry name" value="FERULOYL ESTERASE"/>
    <property type="match status" value="1"/>
</dbReference>
<dbReference type="EMBL" id="RSCD01000018">
    <property type="protein sequence ID" value="RSH87090.1"/>
    <property type="molecule type" value="Genomic_DNA"/>
</dbReference>
<dbReference type="InterPro" id="IPR050955">
    <property type="entry name" value="Plant_Biomass_Hydrol_Est"/>
</dbReference>
<name>A0A427Y7N0_9TREE</name>
<accession>A0A427Y7N0</accession>
<keyword evidence="1" id="KW-0732">Signal</keyword>
<dbReference type="GO" id="GO:0016787">
    <property type="term" value="F:hydrolase activity"/>
    <property type="evidence" value="ECO:0007669"/>
    <property type="project" value="UniProtKB-KW"/>
</dbReference>
<evidence type="ECO:0000256" key="1">
    <source>
        <dbReference type="ARBA" id="ARBA00022729"/>
    </source>
</evidence>
<keyword evidence="4" id="KW-1185">Reference proteome</keyword>
<keyword evidence="2" id="KW-0378">Hydrolase</keyword>
<evidence type="ECO:0000256" key="2">
    <source>
        <dbReference type="ARBA" id="ARBA00022801"/>
    </source>
</evidence>
<organism evidence="3 4">
    <name type="scientific">Saitozyma podzolica</name>
    <dbReference type="NCBI Taxonomy" id="1890683"/>
    <lineage>
        <taxon>Eukaryota</taxon>
        <taxon>Fungi</taxon>
        <taxon>Dikarya</taxon>
        <taxon>Basidiomycota</taxon>
        <taxon>Agaricomycotina</taxon>
        <taxon>Tremellomycetes</taxon>
        <taxon>Tremellales</taxon>
        <taxon>Trimorphomycetaceae</taxon>
        <taxon>Saitozyma</taxon>
    </lineage>
</organism>
<gene>
    <name evidence="3" type="ORF">EHS25_003579</name>
</gene>
<evidence type="ECO:0008006" key="5">
    <source>
        <dbReference type="Google" id="ProtNLM"/>
    </source>
</evidence>
<dbReference type="SUPFAM" id="SSF53474">
    <property type="entry name" value="alpha/beta-Hydrolases"/>
    <property type="match status" value="1"/>
</dbReference>
<dbReference type="Gene3D" id="3.40.50.1820">
    <property type="entry name" value="alpha/beta hydrolase"/>
    <property type="match status" value="1"/>
</dbReference>
<dbReference type="AlphaFoldDB" id="A0A427Y7N0"/>
<dbReference type="Proteomes" id="UP000279259">
    <property type="component" value="Unassembled WGS sequence"/>
</dbReference>
<dbReference type="InterPro" id="IPR029058">
    <property type="entry name" value="AB_hydrolase_fold"/>
</dbReference>
<dbReference type="OrthoDB" id="2334691at2759"/>
<reference evidence="3 4" key="1">
    <citation type="submission" date="2018-11" db="EMBL/GenBank/DDBJ databases">
        <title>Genome sequence of Saitozyma podzolica DSM 27192.</title>
        <authorList>
            <person name="Aliyu H."/>
            <person name="Gorte O."/>
            <person name="Ochsenreither K."/>
        </authorList>
    </citation>
    <scope>NUCLEOTIDE SEQUENCE [LARGE SCALE GENOMIC DNA]</scope>
    <source>
        <strain evidence="3 4">DSM 27192</strain>
    </source>
</reference>
<evidence type="ECO:0000313" key="3">
    <source>
        <dbReference type="EMBL" id="RSH87090.1"/>
    </source>
</evidence>